<dbReference type="InterPro" id="IPR014001">
    <property type="entry name" value="Helicase_ATP-bd"/>
</dbReference>
<dbReference type="GO" id="GO:0006289">
    <property type="term" value="P:nucleotide-excision repair"/>
    <property type="evidence" value="ECO:0007669"/>
    <property type="project" value="TreeGrafter"/>
</dbReference>
<feature type="domain" description="Helicase C-terminal" evidence="4">
    <location>
        <begin position="298"/>
        <end position="452"/>
    </location>
</feature>
<gene>
    <name evidence="5" type="ORF">L1O03_01010</name>
</gene>
<dbReference type="PANTHER" id="PTHR47957">
    <property type="entry name" value="ATP-DEPENDENT HELICASE HRQ1"/>
    <property type="match status" value="1"/>
</dbReference>
<dbReference type="EMBL" id="JAKGSI010000001">
    <property type="protein sequence ID" value="MCF4005759.1"/>
    <property type="molecule type" value="Genomic_DNA"/>
</dbReference>
<dbReference type="InterPro" id="IPR011545">
    <property type="entry name" value="DEAD/DEAH_box_helicase_dom"/>
</dbReference>
<protein>
    <submittedName>
        <fullName evidence="5">DUF1998 domain-containing protein</fullName>
    </submittedName>
</protein>
<comment type="caution">
    <text evidence="5">The sequence shown here is derived from an EMBL/GenBank/DDBJ whole genome shotgun (WGS) entry which is preliminary data.</text>
</comment>
<dbReference type="PROSITE" id="PS51192">
    <property type="entry name" value="HELICASE_ATP_BIND_1"/>
    <property type="match status" value="1"/>
</dbReference>
<keyword evidence="2" id="KW-0067">ATP-binding</keyword>
<dbReference type="InterPro" id="IPR022307">
    <property type="entry name" value="Helicase_put_actinobac"/>
</dbReference>
<dbReference type="PANTHER" id="PTHR47957:SF3">
    <property type="entry name" value="ATP-DEPENDENT HELICASE HRQ1"/>
    <property type="match status" value="1"/>
</dbReference>
<dbReference type="Pfam" id="PF00271">
    <property type="entry name" value="Helicase_C"/>
    <property type="match status" value="1"/>
</dbReference>
<evidence type="ECO:0000256" key="1">
    <source>
        <dbReference type="ARBA" id="ARBA00022741"/>
    </source>
</evidence>
<dbReference type="GO" id="GO:0043138">
    <property type="term" value="F:3'-5' DNA helicase activity"/>
    <property type="evidence" value="ECO:0007669"/>
    <property type="project" value="TreeGrafter"/>
</dbReference>
<evidence type="ECO:0000259" key="3">
    <source>
        <dbReference type="PROSITE" id="PS51192"/>
    </source>
</evidence>
<dbReference type="SMART" id="SM00490">
    <property type="entry name" value="HELICc"/>
    <property type="match status" value="1"/>
</dbReference>
<dbReference type="Gene3D" id="3.40.50.300">
    <property type="entry name" value="P-loop containing nucleotide triphosphate hydrolases"/>
    <property type="match status" value="2"/>
</dbReference>
<reference evidence="5" key="1">
    <citation type="submission" date="2022-01" db="EMBL/GenBank/DDBJ databases">
        <title>Corynebacterium sp. nov isolated from isolated from the feces of the greater white-fronted geese (Anser albifrons) at Poyang Lake, PR China.</title>
        <authorList>
            <person name="Liu Q."/>
        </authorList>
    </citation>
    <scope>NUCLEOTIDE SEQUENCE</scope>
    <source>
        <strain evidence="5">JCM 32435</strain>
    </source>
</reference>
<evidence type="ECO:0000313" key="6">
    <source>
        <dbReference type="Proteomes" id="UP001139336"/>
    </source>
</evidence>
<feature type="domain" description="Helicase ATP-binding" evidence="3">
    <location>
        <begin position="75"/>
        <end position="257"/>
    </location>
</feature>
<dbReference type="Proteomes" id="UP001139336">
    <property type="component" value="Unassembled WGS sequence"/>
</dbReference>
<dbReference type="Pfam" id="PF00270">
    <property type="entry name" value="DEAD"/>
    <property type="match status" value="1"/>
</dbReference>
<dbReference type="PROSITE" id="PS51194">
    <property type="entry name" value="HELICASE_CTER"/>
    <property type="match status" value="1"/>
</dbReference>
<organism evidence="5 6">
    <name type="scientific">Corynebacterium uropygiale</name>
    <dbReference type="NCBI Taxonomy" id="1775911"/>
    <lineage>
        <taxon>Bacteria</taxon>
        <taxon>Bacillati</taxon>
        <taxon>Actinomycetota</taxon>
        <taxon>Actinomycetes</taxon>
        <taxon>Mycobacteriales</taxon>
        <taxon>Corynebacteriaceae</taxon>
        <taxon>Corynebacterium</taxon>
    </lineage>
</organism>
<keyword evidence="6" id="KW-1185">Reference proteome</keyword>
<dbReference type="AlphaFoldDB" id="A0A9X1QQL2"/>
<dbReference type="InterPro" id="IPR055227">
    <property type="entry name" value="HRQ1_WHD"/>
</dbReference>
<evidence type="ECO:0000313" key="5">
    <source>
        <dbReference type="EMBL" id="MCF4005759.1"/>
    </source>
</evidence>
<dbReference type="GO" id="GO:0036297">
    <property type="term" value="P:interstrand cross-link repair"/>
    <property type="evidence" value="ECO:0007669"/>
    <property type="project" value="TreeGrafter"/>
</dbReference>
<dbReference type="SUPFAM" id="SSF52540">
    <property type="entry name" value="P-loop containing nucleoside triphosphate hydrolases"/>
    <property type="match status" value="1"/>
</dbReference>
<dbReference type="RefSeq" id="WP_236117562.1">
    <property type="nucleotide sequence ID" value="NZ_JAKGSI010000001.1"/>
</dbReference>
<dbReference type="Pfam" id="PF22982">
    <property type="entry name" value="WHD_HRQ1"/>
    <property type="match status" value="1"/>
</dbReference>
<name>A0A9X1QQL2_9CORY</name>
<dbReference type="FunFam" id="3.40.50.300:FF:001137">
    <property type="entry name" value="DEAD/DEAH box helicase"/>
    <property type="match status" value="1"/>
</dbReference>
<accession>A0A9X1QQL2</accession>
<keyword evidence="1" id="KW-0547">Nucleotide-binding</keyword>
<dbReference type="InterPro" id="IPR027417">
    <property type="entry name" value="P-loop_NTPase"/>
</dbReference>
<dbReference type="GO" id="GO:0003676">
    <property type="term" value="F:nucleic acid binding"/>
    <property type="evidence" value="ECO:0007669"/>
    <property type="project" value="InterPro"/>
</dbReference>
<dbReference type="GO" id="GO:0005524">
    <property type="term" value="F:ATP binding"/>
    <property type="evidence" value="ECO:0007669"/>
    <property type="project" value="UniProtKB-KW"/>
</dbReference>
<evidence type="ECO:0000259" key="4">
    <source>
        <dbReference type="PROSITE" id="PS51194"/>
    </source>
</evidence>
<dbReference type="Pfam" id="PF09369">
    <property type="entry name" value="MZB"/>
    <property type="match status" value="1"/>
</dbReference>
<dbReference type="SMART" id="SM00487">
    <property type="entry name" value="DEXDc"/>
    <property type="match status" value="1"/>
</dbReference>
<sequence length="807" mass="86926">MPSTSQGPSAPPSFGEELLDILTQRFSDSTCTFHVTEPARGATWVDFPEWVSPALRRALDERDIRQLYQHQRETAESAWAGRDTVVATGTSSGKSLGYLLPLLSSCSQNSAACALYLSPTKALGTDQISSVSSLIAGIPELSTLYPATYDGDTPIEARRPIRDHSRFIVTNPDMVHTSLLAHHQRWARLFRHLRWIVIDESHSYRGVFGAHVALVLRRLLRLAASYGANPVVIAASATSAAPAEHLSLLTGRAAHEITEDGAPRGERTIALWEPGFLPGVEGEHGAPIRHPAGSESAQLMSRLIAEGARTVTFVRSRRQAETVSLRCAENLIGMGRREDAQRISSYRAGYLAEDRRAIEKALDNGDLLGVATTNALELGIDIGGLDAVITTGFPGTVASFWQQAGRAGRRGQGSLAIFVARDDPLDTYIVHHPDSLLGTPVERSVFNPWNPFVLRAHVYCAAVEKPLTDEDITFFHAEQVVADLAEEGLLRRRPRGWFPVALPAADREQHEGLCPDTAHSAVSLRGGSAHEVLLVDATDGRMIGTVDSARACSQVHPGALYLHRGESFVVDDLLLDDHLALLHPATPDYTTSARSVTDIAVLSEPSPEESWHPHPGLSVANVDVEVTDHVVGYMTRSFDGEILGTTPLDLPPQVLRTRAVAYTVDPTIFDSLGIDPSRIPGSLHAAEHAAIGILPLLATCDRWDIGGVSTAEHPDTLLPTVFVYDGHPGGAGFADCGFRLFQQWITATYEAVRSCSCESGCPSCIQSPKCGNGNEPLDKEGAIALLGALVTMLETADPEHGPTSSSA</sequence>
<dbReference type="InterPro" id="IPR018973">
    <property type="entry name" value="MZB"/>
</dbReference>
<proteinExistence type="predicted"/>
<evidence type="ECO:0000256" key="2">
    <source>
        <dbReference type="ARBA" id="ARBA00022840"/>
    </source>
</evidence>
<dbReference type="InterPro" id="IPR001650">
    <property type="entry name" value="Helicase_C-like"/>
</dbReference>
<dbReference type="NCBIfam" id="TIGR03817">
    <property type="entry name" value="DECH_helic"/>
    <property type="match status" value="1"/>
</dbReference>
<dbReference type="CDD" id="cd18797">
    <property type="entry name" value="SF2_C_Hrq"/>
    <property type="match status" value="1"/>
</dbReference>